<dbReference type="InterPro" id="IPR002347">
    <property type="entry name" value="SDR_fam"/>
</dbReference>
<dbReference type="Gene3D" id="3.40.50.720">
    <property type="entry name" value="NAD(P)-binding Rossmann-like Domain"/>
    <property type="match status" value="1"/>
</dbReference>
<dbReference type="GO" id="GO:0016491">
    <property type="term" value="F:oxidoreductase activity"/>
    <property type="evidence" value="ECO:0007669"/>
    <property type="project" value="UniProtKB-KW"/>
</dbReference>
<dbReference type="Proteomes" id="UP000238220">
    <property type="component" value="Unassembled WGS sequence"/>
</dbReference>
<dbReference type="FunFam" id="3.40.50.720:FF:000084">
    <property type="entry name" value="Short-chain dehydrogenase reductase"/>
    <property type="match status" value="1"/>
</dbReference>
<dbReference type="Pfam" id="PF13561">
    <property type="entry name" value="adh_short_C2"/>
    <property type="match status" value="1"/>
</dbReference>
<gene>
    <name evidence="3" type="ORF">C3942_02940</name>
</gene>
<dbReference type="PANTHER" id="PTHR24321:SF14">
    <property type="entry name" value="SHORT-CHAIN TYPE DEHYDROGENASE_REDUCTASE BLR2146-RELATED"/>
    <property type="match status" value="1"/>
</dbReference>
<comment type="similarity">
    <text evidence="1">Belongs to the short-chain dehydrogenases/reductases (SDR) family.</text>
</comment>
<dbReference type="CDD" id="cd05233">
    <property type="entry name" value="SDR_c"/>
    <property type="match status" value="1"/>
</dbReference>
<dbReference type="EMBL" id="PSNW01000001">
    <property type="protein sequence ID" value="PPE75856.1"/>
    <property type="molecule type" value="Genomic_DNA"/>
</dbReference>
<sequence length="252" mass="26064">MRRLDNKVIAVVGAGSGIGAVTARRLASEGASVLVADINAGAARSVAAGIVADGGLATAVQCDIADDASVASLVRAAVTAYGGLDGIHVNAADMRAILSDGDALEVSLDIFDRTLAVNLRGHLLCTRHALPELLKRGGSIVYTSSGAADMGEPTRVSYQVSKAGLQALMRHVASRWGKQGLRANAIAPGLVLTEQLRDHFPEDLRQATLAITRSPRLGTSEDIAAMVAMLMSDDGAWINGQVIGVDGGARFR</sequence>
<dbReference type="PANTHER" id="PTHR24321">
    <property type="entry name" value="DEHYDROGENASES, SHORT CHAIN"/>
    <property type="match status" value="1"/>
</dbReference>
<dbReference type="OrthoDB" id="9809287at2"/>
<evidence type="ECO:0000313" key="3">
    <source>
        <dbReference type="EMBL" id="PPE75856.1"/>
    </source>
</evidence>
<proteinExistence type="inferred from homology"/>
<dbReference type="AlphaFoldDB" id="A0A2S5TLI9"/>
<name>A0A2S5TLI9_9GAMM</name>
<reference evidence="3 4" key="1">
    <citation type="submission" date="2018-02" db="EMBL/GenBank/DDBJ databases">
        <title>Genome sequencing of Solimonas sp. HR-BB.</title>
        <authorList>
            <person name="Lee Y."/>
            <person name="Jeon C.O."/>
        </authorList>
    </citation>
    <scope>NUCLEOTIDE SEQUENCE [LARGE SCALE GENOMIC DNA]</scope>
    <source>
        <strain evidence="3 4">HR-BB</strain>
    </source>
</reference>
<organism evidence="3 4">
    <name type="scientific">Solimonas fluminis</name>
    <dbReference type="NCBI Taxonomy" id="2086571"/>
    <lineage>
        <taxon>Bacteria</taxon>
        <taxon>Pseudomonadati</taxon>
        <taxon>Pseudomonadota</taxon>
        <taxon>Gammaproteobacteria</taxon>
        <taxon>Nevskiales</taxon>
        <taxon>Nevskiaceae</taxon>
        <taxon>Solimonas</taxon>
    </lineage>
</organism>
<keyword evidence="2" id="KW-0560">Oxidoreductase</keyword>
<dbReference type="InterPro" id="IPR036291">
    <property type="entry name" value="NAD(P)-bd_dom_sf"/>
</dbReference>
<accession>A0A2S5TLI9</accession>
<keyword evidence="4" id="KW-1185">Reference proteome</keyword>
<comment type="caution">
    <text evidence="3">The sequence shown here is derived from an EMBL/GenBank/DDBJ whole genome shotgun (WGS) entry which is preliminary data.</text>
</comment>
<evidence type="ECO:0000256" key="2">
    <source>
        <dbReference type="ARBA" id="ARBA00023002"/>
    </source>
</evidence>
<protein>
    <submittedName>
        <fullName evidence="3">Oxidoreductase</fullName>
    </submittedName>
</protein>
<dbReference type="SUPFAM" id="SSF51735">
    <property type="entry name" value="NAD(P)-binding Rossmann-fold domains"/>
    <property type="match status" value="1"/>
</dbReference>
<dbReference type="RefSeq" id="WP_104228821.1">
    <property type="nucleotide sequence ID" value="NZ_PSNW01000001.1"/>
</dbReference>
<evidence type="ECO:0000313" key="4">
    <source>
        <dbReference type="Proteomes" id="UP000238220"/>
    </source>
</evidence>
<evidence type="ECO:0000256" key="1">
    <source>
        <dbReference type="ARBA" id="ARBA00006484"/>
    </source>
</evidence>
<dbReference type="PRINTS" id="PR00081">
    <property type="entry name" value="GDHRDH"/>
</dbReference>